<dbReference type="InterPro" id="IPR036873">
    <property type="entry name" value="Rhodanese-like_dom_sf"/>
</dbReference>
<reference evidence="2" key="1">
    <citation type="submission" date="2021-03" db="EMBL/GenBank/DDBJ databases">
        <title>Revisited historic fungal species revealed as producer of novel bioactive compounds through whole genome sequencing and comparative genomics.</title>
        <authorList>
            <person name="Vignolle G.A."/>
            <person name="Hochenegger N."/>
            <person name="Mach R.L."/>
            <person name="Mach-Aigner A.R."/>
            <person name="Javad Rahimi M."/>
            <person name="Salim K.A."/>
            <person name="Chan C.M."/>
            <person name="Lim L.B.L."/>
            <person name="Cai F."/>
            <person name="Druzhinina I.S."/>
            <person name="U'Ren J.M."/>
            <person name="Derntl C."/>
        </authorList>
    </citation>
    <scope>NUCLEOTIDE SEQUENCE</scope>
    <source>
        <strain evidence="2">TUCIM 5799</strain>
    </source>
</reference>
<dbReference type="Proteomes" id="UP000829685">
    <property type="component" value="Unassembled WGS sequence"/>
</dbReference>
<dbReference type="OrthoDB" id="566238at2759"/>
<feature type="domain" description="Rhodanese" evidence="1">
    <location>
        <begin position="92"/>
        <end position="194"/>
    </location>
</feature>
<keyword evidence="3" id="KW-1185">Reference proteome</keyword>
<dbReference type="SMART" id="SM00450">
    <property type="entry name" value="RHOD"/>
    <property type="match status" value="1"/>
</dbReference>
<dbReference type="EMBL" id="JAFIMR010000049">
    <property type="protein sequence ID" value="KAI1855819.1"/>
    <property type="molecule type" value="Genomic_DNA"/>
</dbReference>
<dbReference type="Pfam" id="PF00581">
    <property type="entry name" value="Rhodanese"/>
    <property type="match status" value="1"/>
</dbReference>
<evidence type="ECO:0000313" key="2">
    <source>
        <dbReference type="EMBL" id="KAI1855819.1"/>
    </source>
</evidence>
<dbReference type="AlphaFoldDB" id="A0A9P9WAW1"/>
<dbReference type="CDD" id="cd01519">
    <property type="entry name" value="RHOD_HSP67B2"/>
    <property type="match status" value="1"/>
</dbReference>
<dbReference type="Gene3D" id="3.40.250.10">
    <property type="entry name" value="Rhodanese-like domain"/>
    <property type="match status" value="1"/>
</dbReference>
<dbReference type="InterPro" id="IPR001763">
    <property type="entry name" value="Rhodanese-like_dom"/>
</dbReference>
<protein>
    <recommendedName>
        <fullName evidence="1">Rhodanese domain-containing protein</fullName>
    </recommendedName>
</protein>
<gene>
    <name evidence="2" type="ORF">JX265_012082</name>
</gene>
<sequence length="195" mass="20604">MAAKRISLGAALRTSSQLTPRAAAPTALRSFATSASRASRPLVLSTRPSARATAAVTASSSSSQRGVRWSSESATGSKIYSFEEIRALSKDASRPLTIVDVREPGELASTGRIPGAVNVPITTAPDSFHIADDEFADRFGFERPGKADEVVFYCKAGVRSRAAAGIARDAGWTRVGEYPGSWIDWAGKGGEIERS</sequence>
<evidence type="ECO:0000313" key="3">
    <source>
        <dbReference type="Proteomes" id="UP000829685"/>
    </source>
</evidence>
<name>A0A9P9WAW1_9PEZI</name>
<accession>A0A9P9WAW1</accession>
<dbReference type="PANTHER" id="PTHR44086:SF10">
    <property type="entry name" value="THIOSULFATE SULFURTRANSFERASE_RHODANESE-LIKE DOMAIN-CONTAINING PROTEIN 3"/>
    <property type="match status" value="1"/>
</dbReference>
<proteinExistence type="predicted"/>
<dbReference type="PROSITE" id="PS50206">
    <property type="entry name" value="RHODANESE_3"/>
    <property type="match status" value="1"/>
</dbReference>
<dbReference type="GO" id="GO:0005739">
    <property type="term" value="C:mitochondrion"/>
    <property type="evidence" value="ECO:0007669"/>
    <property type="project" value="TreeGrafter"/>
</dbReference>
<dbReference type="PANTHER" id="PTHR44086">
    <property type="entry name" value="THIOSULFATE SULFURTRANSFERASE RDL2, MITOCHONDRIAL-RELATED"/>
    <property type="match status" value="1"/>
</dbReference>
<comment type="caution">
    <text evidence="2">The sequence shown here is derived from an EMBL/GenBank/DDBJ whole genome shotgun (WGS) entry which is preliminary data.</text>
</comment>
<organism evidence="2 3">
    <name type="scientific">Neoarthrinium moseri</name>
    <dbReference type="NCBI Taxonomy" id="1658444"/>
    <lineage>
        <taxon>Eukaryota</taxon>
        <taxon>Fungi</taxon>
        <taxon>Dikarya</taxon>
        <taxon>Ascomycota</taxon>
        <taxon>Pezizomycotina</taxon>
        <taxon>Sordariomycetes</taxon>
        <taxon>Xylariomycetidae</taxon>
        <taxon>Amphisphaeriales</taxon>
        <taxon>Apiosporaceae</taxon>
        <taxon>Neoarthrinium</taxon>
    </lineage>
</organism>
<evidence type="ECO:0000259" key="1">
    <source>
        <dbReference type="PROSITE" id="PS50206"/>
    </source>
</evidence>
<dbReference type="SUPFAM" id="SSF52821">
    <property type="entry name" value="Rhodanese/Cell cycle control phosphatase"/>
    <property type="match status" value="1"/>
</dbReference>
<dbReference type="GO" id="GO:0004792">
    <property type="term" value="F:thiosulfate-cyanide sulfurtransferase activity"/>
    <property type="evidence" value="ECO:0007669"/>
    <property type="project" value="TreeGrafter"/>
</dbReference>